<evidence type="ECO:0000313" key="2">
    <source>
        <dbReference type="Proteomes" id="UP001595456"/>
    </source>
</evidence>
<reference evidence="2" key="1">
    <citation type="journal article" date="2019" name="Int. J. Syst. Evol. Microbiol.">
        <title>The Global Catalogue of Microorganisms (GCM) 10K type strain sequencing project: providing services to taxonomists for standard genome sequencing and annotation.</title>
        <authorList>
            <consortium name="The Broad Institute Genomics Platform"/>
            <consortium name="The Broad Institute Genome Sequencing Center for Infectious Disease"/>
            <person name="Wu L."/>
            <person name="Ma J."/>
        </authorList>
    </citation>
    <scope>NUCLEOTIDE SEQUENCE [LARGE SCALE GENOMIC DNA]</scope>
    <source>
        <strain evidence="2">KCTC 52607</strain>
    </source>
</reference>
<keyword evidence="2" id="KW-1185">Reference proteome</keyword>
<comment type="caution">
    <text evidence="1">The sequence shown here is derived from an EMBL/GenBank/DDBJ whole genome shotgun (WGS) entry which is preliminary data.</text>
</comment>
<protein>
    <submittedName>
        <fullName evidence="1">Uncharacterized protein</fullName>
    </submittedName>
</protein>
<dbReference type="PROSITE" id="PS51318">
    <property type="entry name" value="TAT"/>
    <property type="match status" value="1"/>
</dbReference>
<proteinExistence type="predicted"/>
<dbReference type="Proteomes" id="UP001595456">
    <property type="component" value="Unassembled WGS sequence"/>
</dbReference>
<name>A0ABV7EAK9_9SPHN</name>
<evidence type="ECO:0000313" key="1">
    <source>
        <dbReference type="EMBL" id="MFC3099036.1"/>
    </source>
</evidence>
<dbReference type="InterPro" id="IPR006311">
    <property type="entry name" value="TAT_signal"/>
</dbReference>
<accession>A0ABV7EAK9</accession>
<sequence length="66" mass="6799">MMLSRRAFLASGTVIALPLTTLPLTTLPVGAARAAEPLSQGELWGMPYAAQGALGNPVPAASRRPL</sequence>
<dbReference type="RefSeq" id="WP_336924485.1">
    <property type="nucleotide sequence ID" value="NZ_JBANRO010000001.1"/>
</dbReference>
<gene>
    <name evidence="1" type="ORF">ACFODU_14660</name>
</gene>
<dbReference type="EMBL" id="JBHRST010000022">
    <property type="protein sequence ID" value="MFC3099036.1"/>
    <property type="molecule type" value="Genomic_DNA"/>
</dbReference>
<organism evidence="1 2">
    <name type="scientific">Alteraurantiacibacter palmitatis</name>
    <dbReference type="NCBI Taxonomy" id="2054628"/>
    <lineage>
        <taxon>Bacteria</taxon>
        <taxon>Pseudomonadati</taxon>
        <taxon>Pseudomonadota</taxon>
        <taxon>Alphaproteobacteria</taxon>
        <taxon>Sphingomonadales</taxon>
        <taxon>Erythrobacteraceae</taxon>
        <taxon>Alteraurantiacibacter</taxon>
    </lineage>
</organism>